<evidence type="ECO:0000256" key="4">
    <source>
        <dbReference type="ARBA" id="ARBA00022989"/>
    </source>
</evidence>
<dbReference type="PANTHER" id="PTHR24186:SF37">
    <property type="entry name" value="PGG DOMAIN-CONTAINING PROTEIN"/>
    <property type="match status" value="1"/>
</dbReference>
<dbReference type="EMBL" id="QPKB01000005">
    <property type="protein sequence ID" value="RWR85145.1"/>
    <property type="molecule type" value="Genomic_DNA"/>
</dbReference>
<dbReference type="SUPFAM" id="SSF48403">
    <property type="entry name" value="Ankyrin repeat"/>
    <property type="match status" value="1"/>
</dbReference>
<dbReference type="InterPro" id="IPR036770">
    <property type="entry name" value="Ankyrin_rpt-contain_sf"/>
</dbReference>
<evidence type="ECO:0000256" key="5">
    <source>
        <dbReference type="ARBA" id="ARBA00023043"/>
    </source>
</evidence>
<feature type="repeat" description="ANK" evidence="7">
    <location>
        <begin position="67"/>
        <end position="99"/>
    </location>
</feature>
<dbReference type="PANTHER" id="PTHR24186">
    <property type="entry name" value="PROTEIN PHOSPHATASE 1 REGULATORY SUBUNIT"/>
    <property type="match status" value="1"/>
</dbReference>
<comment type="subcellular location">
    <subcellularLocation>
        <location evidence="1">Membrane</location>
        <topology evidence="1">Multi-pass membrane protein</topology>
    </subcellularLocation>
</comment>
<dbReference type="PROSITE" id="PS50297">
    <property type="entry name" value="ANK_REP_REGION"/>
    <property type="match status" value="2"/>
</dbReference>
<keyword evidence="2 8" id="KW-0812">Transmembrane</keyword>
<feature type="transmembrane region" description="Helical" evidence="8">
    <location>
        <begin position="332"/>
        <end position="356"/>
    </location>
</feature>
<evidence type="ECO:0000256" key="6">
    <source>
        <dbReference type="ARBA" id="ARBA00023136"/>
    </source>
</evidence>
<evidence type="ECO:0000256" key="2">
    <source>
        <dbReference type="ARBA" id="ARBA00022692"/>
    </source>
</evidence>
<sequence>MDGLYEAAITGNHSLLSQLSQGALDGVLRSCVRKDNPLHIGALFGHVDFVKEMMNRKPHLARELNSKGQSPLHLASAQGHVDVVEAILERDTDVCYARDGDGRTPFHIASIKGHIEVLKELVKAKAVAARVPTDAGEPLLHLCVKHNHFDAVKMLIEFAGDDELVSLKDYDSNTILHLLVDKMQHKVIKYLVDNTKVEINAVNTDGCTALDVSLENTSGCERWRTTWILVGAGAKQAREIFPKRPYKRTKKMQNENVRSWFSEALLVLATLMTTVAFQAGLNPPGGVWQDTGYHNNTLHDRYLTVITPPSHPELVPHFAGQSVMSYISPRGYIFFSLFNGFTLISSMLLIIILVCGFSSNSKWALSILTGISVLSMLVTYQASFVFLSSDEVYQKIYWIGGMFSLVGVVAMIVIVILWRMVIWIFSKDLHVYFFRMIWFLKKLGSCNTSAKSSDDYKP</sequence>
<organism evidence="10 11">
    <name type="scientific">Cinnamomum micranthum f. kanehirae</name>
    <dbReference type="NCBI Taxonomy" id="337451"/>
    <lineage>
        <taxon>Eukaryota</taxon>
        <taxon>Viridiplantae</taxon>
        <taxon>Streptophyta</taxon>
        <taxon>Embryophyta</taxon>
        <taxon>Tracheophyta</taxon>
        <taxon>Spermatophyta</taxon>
        <taxon>Magnoliopsida</taxon>
        <taxon>Magnoliidae</taxon>
        <taxon>Laurales</taxon>
        <taxon>Lauraceae</taxon>
        <taxon>Cinnamomum</taxon>
    </lineage>
</organism>
<dbReference type="PROSITE" id="PS50088">
    <property type="entry name" value="ANK_REPEAT"/>
    <property type="match status" value="2"/>
</dbReference>
<dbReference type="GO" id="GO:0005886">
    <property type="term" value="C:plasma membrane"/>
    <property type="evidence" value="ECO:0007669"/>
    <property type="project" value="TreeGrafter"/>
</dbReference>
<dbReference type="SMART" id="SM00248">
    <property type="entry name" value="ANK"/>
    <property type="match status" value="6"/>
</dbReference>
<keyword evidence="11" id="KW-1185">Reference proteome</keyword>
<dbReference type="Gene3D" id="1.25.40.20">
    <property type="entry name" value="Ankyrin repeat-containing domain"/>
    <property type="match status" value="2"/>
</dbReference>
<feature type="transmembrane region" description="Helical" evidence="8">
    <location>
        <begin position="363"/>
        <end position="384"/>
    </location>
</feature>
<evidence type="ECO:0000313" key="11">
    <source>
        <dbReference type="Proteomes" id="UP000283530"/>
    </source>
</evidence>
<evidence type="ECO:0000256" key="7">
    <source>
        <dbReference type="PROSITE-ProRule" id="PRU00023"/>
    </source>
</evidence>
<dbReference type="AlphaFoldDB" id="A0A443P2X9"/>
<dbReference type="OrthoDB" id="7729168at2759"/>
<keyword evidence="6 8" id="KW-0472">Membrane</keyword>
<protein>
    <submittedName>
        <fullName evidence="10">Ankyrin repeat-containing-like protein isoform X2</fullName>
    </submittedName>
</protein>
<gene>
    <name evidence="10" type="ORF">CKAN_01399500</name>
</gene>
<feature type="transmembrane region" description="Helical" evidence="8">
    <location>
        <begin position="396"/>
        <end position="418"/>
    </location>
</feature>
<feature type="domain" description="PGG" evidence="9">
    <location>
        <begin position="263"/>
        <end position="385"/>
    </location>
</feature>
<proteinExistence type="predicted"/>
<dbReference type="Proteomes" id="UP000283530">
    <property type="component" value="Unassembled WGS sequence"/>
</dbReference>
<keyword evidence="5 7" id="KW-0040">ANK repeat</keyword>
<evidence type="ECO:0000256" key="3">
    <source>
        <dbReference type="ARBA" id="ARBA00022737"/>
    </source>
</evidence>
<dbReference type="Pfam" id="PF12796">
    <property type="entry name" value="Ank_2"/>
    <property type="match status" value="2"/>
</dbReference>
<dbReference type="InterPro" id="IPR002110">
    <property type="entry name" value="Ankyrin_rpt"/>
</dbReference>
<evidence type="ECO:0000259" key="9">
    <source>
        <dbReference type="Pfam" id="PF13962"/>
    </source>
</evidence>
<dbReference type="InterPro" id="IPR026961">
    <property type="entry name" value="PGG_dom"/>
</dbReference>
<keyword evidence="4 8" id="KW-1133">Transmembrane helix</keyword>
<dbReference type="STRING" id="337451.A0A443P2X9"/>
<feature type="repeat" description="ANK" evidence="7">
    <location>
        <begin position="101"/>
        <end position="126"/>
    </location>
</feature>
<reference evidence="10 11" key="1">
    <citation type="journal article" date="2019" name="Nat. Plants">
        <title>Stout camphor tree genome fills gaps in understanding of flowering plant genome evolution.</title>
        <authorList>
            <person name="Chaw S.M."/>
            <person name="Liu Y.C."/>
            <person name="Wu Y.W."/>
            <person name="Wang H.Y."/>
            <person name="Lin C.I."/>
            <person name="Wu C.S."/>
            <person name="Ke H.M."/>
            <person name="Chang L.Y."/>
            <person name="Hsu C.Y."/>
            <person name="Yang H.T."/>
            <person name="Sudianto E."/>
            <person name="Hsu M.H."/>
            <person name="Wu K.P."/>
            <person name="Wang L.N."/>
            <person name="Leebens-Mack J.H."/>
            <person name="Tsai I.J."/>
        </authorList>
    </citation>
    <scope>NUCLEOTIDE SEQUENCE [LARGE SCALE GENOMIC DNA]</scope>
    <source>
        <strain evidence="11">cv. Chaw 1501</strain>
        <tissue evidence="10">Young leaves</tissue>
    </source>
</reference>
<comment type="caution">
    <text evidence="10">The sequence shown here is derived from an EMBL/GenBank/DDBJ whole genome shotgun (WGS) entry which is preliminary data.</text>
</comment>
<feature type="transmembrane region" description="Helical" evidence="8">
    <location>
        <begin position="260"/>
        <end position="281"/>
    </location>
</feature>
<evidence type="ECO:0000256" key="8">
    <source>
        <dbReference type="SAM" id="Phobius"/>
    </source>
</evidence>
<dbReference type="Pfam" id="PF13962">
    <property type="entry name" value="PGG"/>
    <property type="match status" value="1"/>
</dbReference>
<evidence type="ECO:0000313" key="10">
    <source>
        <dbReference type="EMBL" id="RWR85145.1"/>
    </source>
</evidence>
<evidence type="ECO:0000256" key="1">
    <source>
        <dbReference type="ARBA" id="ARBA00004141"/>
    </source>
</evidence>
<accession>A0A443P2X9</accession>
<keyword evidence="3" id="KW-0677">Repeat</keyword>
<name>A0A443P2X9_9MAGN</name>